<dbReference type="REBASE" id="385734">
    <property type="entry name" value="M.Aba26569ORF28165P"/>
</dbReference>
<dbReference type="GO" id="GO:1904047">
    <property type="term" value="F:S-adenosyl-L-methionine binding"/>
    <property type="evidence" value="ECO:0007669"/>
    <property type="project" value="TreeGrafter"/>
</dbReference>
<dbReference type="GO" id="GO:0009307">
    <property type="term" value="P:DNA restriction-modification system"/>
    <property type="evidence" value="ECO:0007669"/>
    <property type="project" value="InterPro"/>
</dbReference>
<evidence type="ECO:0000313" key="4">
    <source>
        <dbReference type="EMBL" id="QKE94014.1"/>
    </source>
</evidence>
<dbReference type="SUPFAM" id="SSF53335">
    <property type="entry name" value="S-adenosyl-L-methionine-dependent methyltransferases"/>
    <property type="match status" value="1"/>
</dbReference>
<reference evidence="4 5" key="1">
    <citation type="journal article" date="2014" name="World J. Microbiol. Biotechnol.">
        <title>Biodiversity and physiological characteristics of Antarctic and Arctic lichens-associated bacteria.</title>
        <authorList>
            <person name="Lee Y.M."/>
            <person name="Kim E.H."/>
            <person name="Lee H.K."/>
            <person name="Hong S.G."/>
        </authorList>
    </citation>
    <scope>NUCLEOTIDE SEQUENCE [LARGE SCALE GENOMIC DNA]</scope>
    <source>
        <strain evidence="4 5">PAMC 26569</strain>
        <plasmid evidence="4">unnamed7</plasmid>
    </source>
</reference>
<keyword evidence="1" id="KW-0489">Methyltransferase</keyword>
<dbReference type="GO" id="GO:0043565">
    <property type="term" value="F:sequence-specific DNA binding"/>
    <property type="evidence" value="ECO:0007669"/>
    <property type="project" value="TreeGrafter"/>
</dbReference>
<dbReference type="EMBL" id="CP053714">
    <property type="protein sequence ID" value="QKE94014.1"/>
    <property type="molecule type" value="Genomic_DNA"/>
</dbReference>
<sequence length="228" mass="25482">MGYLGSKAASGAYQAIIALMPPHDTYVDLFAGSGAVLLRKPPAARSYAVDLDRAALDRVPDDFPGLVKHHGCAFRFIDDFNYARSGRTLIYADPPYLHATRTSSKRYRHELTDDDHRALLQRLMLSSASVIVSGYPSDLYDFMLSGWPSVSFQVMTRGGPRTERLWFNFPPGSTVQWASYAGRDFTHRQQIKRKAARWAAKYRELPPCERLAVLASLLEADAVPGDRA</sequence>
<dbReference type="GO" id="GO:0006298">
    <property type="term" value="P:mismatch repair"/>
    <property type="evidence" value="ECO:0007669"/>
    <property type="project" value="TreeGrafter"/>
</dbReference>
<protein>
    <submittedName>
        <fullName evidence="4">Uncharacterized protein</fullName>
    </submittedName>
</protein>
<evidence type="ECO:0000256" key="1">
    <source>
        <dbReference type="ARBA" id="ARBA00022603"/>
    </source>
</evidence>
<dbReference type="GO" id="GO:0032259">
    <property type="term" value="P:methylation"/>
    <property type="evidence" value="ECO:0007669"/>
    <property type="project" value="UniProtKB-KW"/>
</dbReference>
<dbReference type="AlphaFoldDB" id="A0A6M8HZL3"/>
<dbReference type="PANTHER" id="PTHR30481">
    <property type="entry name" value="DNA ADENINE METHYLASE"/>
    <property type="match status" value="1"/>
</dbReference>
<keyword evidence="3" id="KW-0949">S-adenosyl-L-methionine</keyword>
<evidence type="ECO:0000256" key="3">
    <source>
        <dbReference type="ARBA" id="ARBA00022691"/>
    </source>
</evidence>
<name>A0A6M8HZL3_9PROT</name>
<dbReference type="InterPro" id="IPR029063">
    <property type="entry name" value="SAM-dependent_MTases_sf"/>
</dbReference>
<gene>
    <name evidence="4" type="ORF">HN018_28165</name>
</gene>
<evidence type="ECO:0000313" key="5">
    <source>
        <dbReference type="Proteomes" id="UP000500767"/>
    </source>
</evidence>
<evidence type="ECO:0000256" key="2">
    <source>
        <dbReference type="ARBA" id="ARBA00022679"/>
    </source>
</evidence>
<dbReference type="KEGG" id="lck:HN018_28165"/>
<keyword evidence="5" id="KW-1185">Reference proteome</keyword>
<keyword evidence="2" id="KW-0808">Transferase</keyword>
<dbReference type="InterPro" id="IPR012327">
    <property type="entry name" value="MeTrfase_D12"/>
</dbReference>
<geneLocation type="plasmid" evidence="4 5">
    <name>unnamed7</name>
</geneLocation>
<dbReference type="Gene3D" id="3.40.50.150">
    <property type="entry name" value="Vaccinia Virus protein VP39"/>
    <property type="match status" value="1"/>
</dbReference>
<dbReference type="Proteomes" id="UP000500767">
    <property type="component" value="Plasmid unnamed7"/>
</dbReference>
<accession>A0A6M8HZL3</accession>
<dbReference type="PANTHER" id="PTHR30481:SF4">
    <property type="entry name" value="SITE-SPECIFIC DNA-METHYLTRANSFERASE (ADENINE-SPECIFIC)"/>
    <property type="match status" value="1"/>
</dbReference>
<proteinExistence type="predicted"/>
<organism evidence="4 5">
    <name type="scientific">Lichenicola cladoniae</name>
    <dbReference type="NCBI Taxonomy" id="1484109"/>
    <lineage>
        <taxon>Bacteria</taxon>
        <taxon>Pseudomonadati</taxon>
        <taxon>Pseudomonadota</taxon>
        <taxon>Alphaproteobacteria</taxon>
        <taxon>Acetobacterales</taxon>
        <taxon>Acetobacteraceae</taxon>
        <taxon>Lichenicola</taxon>
    </lineage>
</organism>
<keyword evidence="4" id="KW-0614">Plasmid</keyword>
<dbReference type="GO" id="GO:0009007">
    <property type="term" value="F:site-specific DNA-methyltransferase (adenine-specific) activity"/>
    <property type="evidence" value="ECO:0007669"/>
    <property type="project" value="UniProtKB-EC"/>
</dbReference>